<dbReference type="InterPro" id="IPR000772">
    <property type="entry name" value="Ricin_B_lectin"/>
</dbReference>
<dbReference type="SUPFAM" id="SSF49265">
    <property type="entry name" value="Fibronectin type III"/>
    <property type="match status" value="1"/>
</dbReference>
<dbReference type="Pfam" id="PF00041">
    <property type="entry name" value="fn3"/>
    <property type="match status" value="1"/>
</dbReference>
<keyword evidence="6" id="KW-1185">Reference proteome</keyword>
<evidence type="ECO:0000256" key="1">
    <source>
        <dbReference type="ARBA" id="ARBA00023295"/>
    </source>
</evidence>
<keyword evidence="2" id="KW-0119">Carbohydrate metabolism</keyword>
<dbReference type="Gene3D" id="3.40.390.10">
    <property type="entry name" value="Collagenase (Catalytic Domain)"/>
    <property type="match status" value="1"/>
</dbReference>
<gene>
    <name evidence="5" type="ORF">ACFP0N_30660</name>
</gene>
<comment type="caution">
    <text evidence="5">The sequence shown here is derived from an EMBL/GenBank/DDBJ whole genome shotgun (WGS) entry which is preliminary data.</text>
</comment>
<dbReference type="Pfam" id="PF14200">
    <property type="entry name" value="RicinB_lectin_2"/>
    <property type="match status" value="1"/>
</dbReference>
<dbReference type="InterPro" id="IPR035992">
    <property type="entry name" value="Ricin_B-like_lectins"/>
</dbReference>
<dbReference type="Gene3D" id="2.60.40.10">
    <property type="entry name" value="Immunoglobulins"/>
    <property type="match status" value="1"/>
</dbReference>
<dbReference type="SUPFAM" id="SSF50370">
    <property type="entry name" value="Ricin B-like lectins"/>
    <property type="match status" value="1"/>
</dbReference>
<dbReference type="InterPro" id="IPR003961">
    <property type="entry name" value="FN3_dom"/>
</dbReference>
<organism evidence="5 6">
    <name type="scientific">Kitasatospora aburaviensis</name>
    <dbReference type="NCBI Taxonomy" id="67265"/>
    <lineage>
        <taxon>Bacteria</taxon>
        <taxon>Bacillati</taxon>
        <taxon>Actinomycetota</taxon>
        <taxon>Actinomycetes</taxon>
        <taxon>Kitasatosporales</taxon>
        <taxon>Streptomycetaceae</taxon>
        <taxon>Kitasatospora</taxon>
    </lineage>
</organism>
<name>A0ABW1F7S3_9ACTN</name>
<dbReference type="SUPFAM" id="SSF55486">
    <property type="entry name" value="Metalloproteases ('zincins'), catalytic domain"/>
    <property type="match status" value="1"/>
</dbReference>
<dbReference type="RefSeq" id="WP_313766108.1">
    <property type="nucleotide sequence ID" value="NZ_BAAAVH010000048.1"/>
</dbReference>
<dbReference type="SMART" id="SM00458">
    <property type="entry name" value="RICIN"/>
    <property type="match status" value="1"/>
</dbReference>
<dbReference type="CDD" id="cd00161">
    <property type="entry name" value="beta-trefoil_Ricin-like"/>
    <property type="match status" value="1"/>
</dbReference>
<feature type="compositionally biased region" description="Low complexity" evidence="3">
    <location>
        <begin position="460"/>
        <end position="542"/>
    </location>
</feature>
<dbReference type="InterPro" id="IPR036116">
    <property type="entry name" value="FN3_sf"/>
</dbReference>
<sequence length="764" mass="78694">MGHRSSELRRRRQKRSTRRTALIGLAVAAGLVAGALGIQTVVDAPSHNSAVASADVLGAGQMVGLVTDDEGETGSAESGTQAPAPKRDSKATPLKEIPKEQPERGLVYTGLSLPSDDRCAGQLQVSGGSLCSHGPDAPPQGIDIHKDVAPVAAAVAQPAALTPAANAQPPAAADLLAGGSPVLDAGSKALLGEAAGAPQQNAAGGTPAGGPTVVCDGDGTSGNRVQVVYVHAPGNDRFAQYLASFKKWAADVDVIYNASAQETGGERHVRFVTESDCTASVLNVQVSSTEIKDFNSQNNALAKQGFNRKDRKYMMFTDAQVYCGIGTFAGDERPGQDNQSNFGPSYGRSDSGCWDGATAAHELGHNLGAVNDSAPNSSKAGHCVDEWDLMCYSDAPNYPQMKTVCPDNKHDDRLDCRHDDYYNTNPAPGSYLTTHWNVANNRFLIAGGGTGPTPTPTPTPTKTAGPSPTATKTATASPTASPTATATPTRTTTPSPTATATGSSSPTATPSPTATATGTSSPTATPTPTATSTTGSTGPDVTVSQVTQSSAVLSWPAANGASGYDVLLNGQSVGTVRATVVGLVRLAPGTQYSVAVAYRDAAGKVSKPGRTVTFKTTADSGKPQPGTRYTLVNGLTGQAADLWGSSMNDGTVAIAYQRTGYANQKWTFEDAGSGTVRIKSVRSDKCLQLGGNAVAGQYVAQQPCSDADAQKWQVNSSNGGVTLSARGTSLVLGISNRWYYGGRLLELQQPNGQAYQSWSLQKAS</sequence>
<keyword evidence="2" id="KW-0624">Polysaccharide degradation</keyword>
<evidence type="ECO:0000259" key="4">
    <source>
        <dbReference type="PROSITE" id="PS50853"/>
    </source>
</evidence>
<evidence type="ECO:0000256" key="2">
    <source>
        <dbReference type="ARBA" id="ARBA00023326"/>
    </source>
</evidence>
<dbReference type="EMBL" id="JBHSOD010000055">
    <property type="protein sequence ID" value="MFC5889341.1"/>
    <property type="molecule type" value="Genomic_DNA"/>
</dbReference>
<evidence type="ECO:0000313" key="5">
    <source>
        <dbReference type="EMBL" id="MFC5889341.1"/>
    </source>
</evidence>
<feature type="region of interest" description="Disordered" evidence="3">
    <location>
        <begin position="68"/>
        <end position="102"/>
    </location>
</feature>
<accession>A0ABW1F7S3</accession>
<protein>
    <submittedName>
        <fullName evidence="5">RICIN domain-containing protein</fullName>
    </submittedName>
</protein>
<evidence type="ECO:0000313" key="6">
    <source>
        <dbReference type="Proteomes" id="UP001596067"/>
    </source>
</evidence>
<proteinExistence type="predicted"/>
<feature type="domain" description="Fibronectin type-III" evidence="4">
    <location>
        <begin position="537"/>
        <end position="619"/>
    </location>
</feature>
<evidence type="ECO:0000256" key="3">
    <source>
        <dbReference type="SAM" id="MobiDB-lite"/>
    </source>
</evidence>
<reference evidence="6" key="1">
    <citation type="journal article" date="2019" name="Int. J. Syst. Evol. Microbiol.">
        <title>The Global Catalogue of Microorganisms (GCM) 10K type strain sequencing project: providing services to taxonomists for standard genome sequencing and annotation.</title>
        <authorList>
            <consortium name="The Broad Institute Genomics Platform"/>
            <consortium name="The Broad Institute Genome Sequencing Center for Infectious Disease"/>
            <person name="Wu L."/>
            <person name="Ma J."/>
        </authorList>
    </citation>
    <scope>NUCLEOTIDE SEQUENCE [LARGE SCALE GENOMIC DNA]</scope>
    <source>
        <strain evidence="6">CGMCC 4.1469</strain>
    </source>
</reference>
<dbReference type="InterPro" id="IPR024079">
    <property type="entry name" value="MetalloPept_cat_dom_sf"/>
</dbReference>
<dbReference type="PROSITE" id="PS50853">
    <property type="entry name" value="FN3"/>
    <property type="match status" value="1"/>
</dbReference>
<feature type="region of interest" description="Disordered" evidence="3">
    <location>
        <begin position="445"/>
        <end position="542"/>
    </location>
</feature>
<dbReference type="CDD" id="cd00063">
    <property type="entry name" value="FN3"/>
    <property type="match status" value="1"/>
</dbReference>
<dbReference type="Gene3D" id="2.80.10.50">
    <property type="match status" value="1"/>
</dbReference>
<keyword evidence="1" id="KW-0326">Glycosidase</keyword>
<dbReference type="Proteomes" id="UP001596067">
    <property type="component" value="Unassembled WGS sequence"/>
</dbReference>
<dbReference type="InterPro" id="IPR013783">
    <property type="entry name" value="Ig-like_fold"/>
</dbReference>
<keyword evidence="1" id="KW-0378">Hydrolase</keyword>
<dbReference type="PROSITE" id="PS50231">
    <property type="entry name" value="RICIN_B_LECTIN"/>
    <property type="match status" value="1"/>
</dbReference>